<feature type="domain" description="Phosphoribosyltransferase" evidence="3">
    <location>
        <begin position="181"/>
        <end position="235"/>
    </location>
</feature>
<accession>A0ABN2L9L9</accession>
<reference evidence="4 5" key="1">
    <citation type="journal article" date="2019" name="Int. J. Syst. Evol. Microbiol.">
        <title>The Global Catalogue of Microorganisms (GCM) 10K type strain sequencing project: providing services to taxonomists for standard genome sequencing and annotation.</title>
        <authorList>
            <consortium name="The Broad Institute Genomics Platform"/>
            <consortium name="The Broad Institute Genome Sequencing Center for Infectious Disease"/>
            <person name="Wu L."/>
            <person name="Ma J."/>
        </authorList>
    </citation>
    <scope>NUCLEOTIDE SEQUENCE [LARGE SCALE GENOMIC DNA]</scope>
    <source>
        <strain evidence="4 5">JCM 14736</strain>
    </source>
</reference>
<dbReference type="Gene3D" id="3.40.50.2020">
    <property type="match status" value="1"/>
</dbReference>
<feature type="region of interest" description="Disordered" evidence="2">
    <location>
        <begin position="241"/>
        <end position="268"/>
    </location>
</feature>
<dbReference type="InterPro" id="IPR000836">
    <property type="entry name" value="PRTase_dom"/>
</dbReference>
<comment type="caution">
    <text evidence="4">The sequence shown here is derived from an EMBL/GenBank/DDBJ whole genome shotgun (WGS) entry which is preliminary data.</text>
</comment>
<dbReference type="Pfam" id="PF00156">
    <property type="entry name" value="Pribosyltran"/>
    <property type="match status" value="1"/>
</dbReference>
<dbReference type="RefSeq" id="WP_344029425.1">
    <property type="nucleotide sequence ID" value="NZ_BAAAOB010000001.1"/>
</dbReference>
<gene>
    <name evidence="4" type="ORF">GCM10009768_07220</name>
</gene>
<sequence>MTSEDSARARWDALRHDLLALLWPGSCVACGAPDRVCCAPCLAEIRGQAGAAPRPLVRRLPRPERPALELRAAGRYDRALRAGLVAYKHAGRVGLAKPLGARLGPVLGAAIATAPEPPLVVAVPSRPARVRERGIRHLEPVVRAALRGCPPRRGAGLALRALRTTRGRRSQVGLDRAARRGNAARIAVRRSHAGRIRGRAVVLVDDVCTSGATLSAAADALERAGARAVSAVSICVVEENAEPGGSGARGSGRVRERRNGAPGRRPPA</sequence>
<dbReference type="InterPro" id="IPR051910">
    <property type="entry name" value="ComF/GntX_DNA_util-trans"/>
</dbReference>
<proteinExistence type="inferred from homology"/>
<dbReference type="PANTHER" id="PTHR47505">
    <property type="entry name" value="DNA UTILIZATION PROTEIN YHGH"/>
    <property type="match status" value="1"/>
</dbReference>
<dbReference type="Proteomes" id="UP001500851">
    <property type="component" value="Unassembled WGS sequence"/>
</dbReference>
<protein>
    <submittedName>
        <fullName evidence="4">ComF family protein</fullName>
    </submittedName>
</protein>
<evidence type="ECO:0000259" key="3">
    <source>
        <dbReference type="Pfam" id="PF00156"/>
    </source>
</evidence>
<evidence type="ECO:0000313" key="5">
    <source>
        <dbReference type="Proteomes" id="UP001500851"/>
    </source>
</evidence>
<dbReference type="EMBL" id="BAAAOB010000001">
    <property type="protein sequence ID" value="GAA1780838.1"/>
    <property type="molecule type" value="Genomic_DNA"/>
</dbReference>
<name>A0ABN2L9L9_9MICO</name>
<keyword evidence="5" id="KW-1185">Reference proteome</keyword>
<dbReference type="PANTHER" id="PTHR47505:SF1">
    <property type="entry name" value="DNA UTILIZATION PROTEIN YHGH"/>
    <property type="match status" value="1"/>
</dbReference>
<comment type="similarity">
    <text evidence="1">Belongs to the ComF/GntX family.</text>
</comment>
<dbReference type="CDD" id="cd06223">
    <property type="entry name" value="PRTases_typeI"/>
    <property type="match status" value="1"/>
</dbReference>
<evidence type="ECO:0000256" key="2">
    <source>
        <dbReference type="SAM" id="MobiDB-lite"/>
    </source>
</evidence>
<dbReference type="SUPFAM" id="SSF53271">
    <property type="entry name" value="PRTase-like"/>
    <property type="match status" value="1"/>
</dbReference>
<organism evidence="4 5">
    <name type="scientific">Leucobacter iarius</name>
    <dbReference type="NCBI Taxonomy" id="333963"/>
    <lineage>
        <taxon>Bacteria</taxon>
        <taxon>Bacillati</taxon>
        <taxon>Actinomycetota</taxon>
        <taxon>Actinomycetes</taxon>
        <taxon>Micrococcales</taxon>
        <taxon>Microbacteriaceae</taxon>
        <taxon>Leucobacter</taxon>
    </lineage>
</organism>
<evidence type="ECO:0000256" key="1">
    <source>
        <dbReference type="ARBA" id="ARBA00008007"/>
    </source>
</evidence>
<evidence type="ECO:0000313" key="4">
    <source>
        <dbReference type="EMBL" id="GAA1780838.1"/>
    </source>
</evidence>
<dbReference type="InterPro" id="IPR029057">
    <property type="entry name" value="PRTase-like"/>
</dbReference>